<protein>
    <submittedName>
        <fullName evidence="3">2-C-methyl-D-erythritol 4-phosphate cytidylyltransferase (4-diphosphocytidyl-2C-methyl-D-erythritol synthase) (MEP cytidylyltransferase) (MCT)</fullName>
        <ecNumber evidence="3">2.7.7.60</ecNumber>
    </submittedName>
</protein>
<dbReference type="Pfam" id="PF01128">
    <property type="entry name" value="IspD"/>
    <property type="match status" value="1"/>
</dbReference>
<proteinExistence type="predicted"/>
<dbReference type="RefSeq" id="WP_015425199.1">
    <property type="nucleotide sequence ID" value="NC_020449.1"/>
</dbReference>
<dbReference type="FunFam" id="3.90.550.10:FF:000003">
    <property type="entry name" value="2-C-methyl-D-erythritol 4-phosphate cytidylyltransferase"/>
    <property type="match status" value="1"/>
</dbReference>
<dbReference type="GO" id="GO:0050518">
    <property type="term" value="F:2-C-methyl-D-erythritol 4-phosphate cytidylyltransferase activity"/>
    <property type="evidence" value="ECO:0007669"/>
    <property type="project" value="UniProtKB-EC"/>
</dbReference>
<accession>B0VFK3</accession>
<evidence type="ECO:0000256" key="1">
    <source>
        <dbReference type="ARBA" id="ARBA00022679"/>
    </source>
</evidence>
<dbReference type="AlphaFoldDB" id="B0VFK3"/>
<dbReference type="STRING" id="459349.CLOAM1491"/>
<evidence type="ECO:0000313" key="3">
    <source>
        <dbReference type="EMBL" id="CAO81341.1"/>
    </source>
</evidence>
<dbReference type="InterPro" id="IPR029044">
    <property type="entry name" value="Nucleotide-diphossugar_trans"/>
</dbReference>
<dbReference type="CDD" id="cd02516">
    <property type="entry name" value="CDP-ME_synthetase"/>
    <property type="match status" value="1"/>
</dbReference>
<dbReference type="GO" id="GO:0008299">
    <property type="term" value="P:isoprenoid biosynthetic process"/>
    <property type="evidence" value="ECO:0007669"/>
    <property type="project" value="InterPro"/>
</dbReference>
<gene>
    <name evidence="3" type="primary">ispD</name>
    <name evidence="3" type="ordered locus">CLOAM1491</name>
</gene>
<name>B0VFK3_CLOAI</name>
<dbReference type="PANTHER" id="PTHR32125:SF4">
    <property type="entry name" value="2-C-METHYL-D-ERYTHRITOL 4-PHOSPHATE CYTIDYLYLTRANSFERASE, CHLOROPLASTIC"/>
    <property type="match status" value="1"/>
</dbReference>
<keyword evidence="4" id="KW-1185">Reference proteome</keyword>
<dbReference type="HOGENOM" id="CLU_061281_2_2_0"/>
<keyword evidence="1 3" id="KW-0808">Transferase</keyword>
<dbReference type="OrthoDB" id="9806837at2"/>
<organism evidence="3 4">
    <name type="scientific">Cloacimonas acidaminovorans (strain Evry)</name>
    <dbReference type="NCBI Taxonomy" id="459349"/>
    <lineage>
        <taxon>Bacteria</taxon>
        <taxon>Pseudomonadati</taxon>
        <taxon>Candidatus Cloacimonadota</taxon>
        <taxon>Candidatus Cloacimonadia</taxon>
        <taxon>Candidatus Cloacimonadales</taxon>
        <taxon>Candidatus Cloacimonadaceae</taxon>
        <taxon>Candidatus Cloacimonas</taxon>
    </lineage>
</organism>
<dbReference type="InterPro" id="IPR050088">
    <property type="entry name" value="IspD/TarI_cytidylyltransf_bact"/>
</dbReference>
<dbReference type="SUPFAM" id="SSF53448">
    <property type="entry name" value="Nucleotide-diphospho-sugar transferases"/>
    <property type="match status" value="1"/>
</dbReference>
<sequence>MDFLNNTTAIITAAGSGKRLPGNRKKQFRELEGIPILIRSMEPFMASELIDNLVITVPESDIAHTEALIEQWFEGINKPYIVIAGGLERQDSVFSALQVCPEGTEYVAIHDGVRPFVSQELLEILFSAVVIDKAVIPAGKIKHTVMQVEGNYAVNTLPRHQLINVFTPQVFAYSIIMEAYHQAYKDSYFSTDDASLVQHLGMKIRYIWDNDFNIKVTDEADLFFAKQLIEKKKL</sequence>
<dbReference type="eggNOG" id="COG1211">
    <property type="taxonomic scope" value="Bacteria"/>
</dbReference>
<evidence type="ECO:0000256" key="2">
    <source>
        <dbReference type="ARBA" id="ARBA00022695"/>
    </source>
</evidence>
<dbReference type="NCBIfam" id="TIGR00453">
    <property type="entry name" value="ispD"/>
    <property type="match status" value="1"/>
</dbReference>
<dbReference type="EMBL" id="CU466930">
    <property type="protein sequence ID" value="CAO81341.1"/>
    <property type="molecule type" value="Genomic_DNA"/>
</dbReference>
<dbReference type="InterPro" id="IPR034683">
    <property type="entry name" value="IspD/TarI"/>
</dbReference>
<dbReference type="PANTHER" id="PTHR32125">
    <property type="entry name" value="2-C-METHYL-D-ERYTHRITOL 4-PHOSPHATE CYTIDYLYLTRANSFERASE, CHLOROPLASTIC"/>
    <property type="match status" value="1"/>
</dbReference>
<dbReference type="InterPro" id="IPR001228">
    <property type="entry name" value="IspD"/>
</dbReference>
<dbReference type="EC" id="2.7.7.60" evidence="3"/>
<reference evidence="3 4" key="1">
    <citation type="journal article" date="2008" name="J. Bacteriol.">
        <title>'Candidatus Cloacamonas acidaminovorans': genome sequence reconstruction provides a first glimpse of a new bacterial division.</title>
        <authorList>
            <person name="Pelletier E."/>
            <person name="Kreimeyer A."/>
            <person name="Bocs S."/>
            <person name="Rouy Z."/>
            <person name="Gyapay G."/>
            <person name="Chouari R."/>
            <person name="Riviere D."/>
            <person name="Ganesan A."/>
            <person name="Daegelen P."/>
            <person name="Sghir A."/>
            <person name="Cohen G.N."/>
            <person name="Medigue C."/>
            <person name="Weissenbach J."/>
            <person name="Le Paslier D."/>
        </authorList>
    </citation>
    <scope>NUCLEOTIDE SEQUENCE [LARGE SCALE GENOMIC DNA]</scope>
    <source>
        <strain evidence="4">Evry</strain>
    </source>
</reference>
<evidence type="ECO:0000313" key="4">
    <source>
        <dbReference type="Proteomes" id="UP000002019"/>
    </source>
</evidence>
<dbReference type="Gene3D" id="3.90.550.10">
    <property type="entry name" value="Spore Coat Polysaccharide Biosynthesis Protein SpsA, Chain A"/>
    <property type="match status" value="1"/>
</dbReference>
<dbReference type="KEGG" id="caci:CLOAM1491"/>
<dbReference type="Proteomes" id="UP000002019">
    <property type="component" value="Chromosome"/>
</dbReference>
<keyword evidence="2 3" id="KW-0548">Nucleotidyltransferase</keyword>